<evidence type="ECO:0000256" key="2">
    <source>
        <dbReference type="ARBA" id="ARBA00007613"/>
    </source>
</evidence>
<protein>
    <submittedName>
        <fullName evidence="9">Uncharacterized protein</fullName>
    </submittedName>
</protein>
<name>A0A6J4VUL6_9DEIN</name>
<keyword evidence="3" id="KW-0813">Transport</keyword>
<dbReference type="Pfam" id="PF02321">
    <property type="entry name" value="OEP"/>
    <property type="match status" value="2"/>
</dbReference>
<evidence type="ECO:0000256" key="8">
    <source>
        <dbReference type="SAM" id="Coils"/>
    </source>
</evidence>
<evidence type="ECO:0000256" key="1">
    <source>
        <dbReference type="ARBA" id="ARBA00004442"/>
    </source>
</evidence>
<dbReference type="InterPro" id="IPR051906">
    <property type="entry name" value="TolC-like"/>
</dbReference>
<organism evidence="9">
    <name type="scientific">uncultured Truepera sp</name>
    <dbReference type="NCBI Taxonomy" id="543023"/>
    <lineage>
        <taxon>Bacteria</taxon>
        <taxon>Thermotogati</taxon>
        <taxon>Deinococcota</taxon>
        <taxon>Deinococci</taxon>
        <taxon>Trueperales</taxon>
        <taxon>Trueperaceae</taxon>
        <taxon>Truepera</taxon>
        <taxon>environmental samples</taxon>
    </lineage>
</organism>
<keyword evidence="4" id="KW-1134">Transmembrane beta strand</keyword>
<feature type="coiled-coil region" evidence="8">
    <location>
        <begin position="140"/>
        <end position="167"/>
    </location>
</feature>
<dbReference type="PANTHER" id="PTHR30026">
    <property type="entry name" value="OUTER MEMBRANE PROTEIN TOLC"/>
    <property type="match status" value="1"/>
</dbReference>
<dbReference type="EMBL" id="CADCWP010000307">
    <property type="protein sequence ID" value="CAA9585443.1"/>
    <property type="molecule type" value="Genomic_DNA"/>
</dbReference>
<reference evidence="9" key="1">
    <citation type="submission" date="2020-02" db="EMBL/GenBank/DDBJ databases">
        <authorList>
            <person name="Meier V. D."/>
        </authorList>
    </citation>
    <scope>NUCLEOTIDE SEQUENCE</scope>
    <source>
        <strain evidence="9">AVDCRST_MAG86</strain>
    </source>
</reference>
<comment type="similarity">
    <text evidence="2">Belongs to the outer membrane factor (OMF) (TC 1.B.17) family.</text>
</comment>
<evidence type="ECO:0000313" key="9">
    <source>
        <dbReference type="EMBL" id="CAA9585443.1"/>
    </source>
</evidence>
<accession>A0A6J4VUL6</accession>
<dbReference type="GO" id="GO:0009279">
    <property type="term" value="C:cell outer membrane"/>
    <property type="evidence" value="ECO:0007669"/>
    <property type="project" value="UniProtKB-SubCell"/>
</dbReference>
<dbReference type="GO" id="GO:0015562">
    <property type="term" value="F:efflux transmembrane transporter activity"/>
    <property type="evidence" value="ECO:0007669"/>
    <property type="project" value="InterPro"/>
</dbReference>
<evidence type="ECO:0000256" key="7">
    <source>
        <dbReference type="ARBA" id="ARBA00023237"/>
    </source>
</evidence>
<evidence type="ECO:0000256" key="6">
    <source>
        <dbReference type="ARBA" id="ARBA00023136"/>
    </source>
</evidence>
<keyword evidence="6" id="KW-0472">Membrane</keyword>
<gene>
    <name evidence="9" type="ORF">AVDCRST_MAG86-3430</name>
</gene>
<evidence type="ECO:0000256" key="3">
    <source>
        <dbReference type="ARBA" id="ARBA00022448"/>
    </source>
</evidence>
<dbReference type="SUPFAM" id="SSF56954">
    <property type="entry name" value="Outer membrane efflux proteins (OEP)"/>
    <property type="match status" value="1"/>
</dbReference>
<dbReference type="GO" id="GO:1990281">
    <property type="term" value="C:efflux pump complex"/>
    <property type="evidence" value="ECO:0007669"/>
    <property type="project" value="TreeGrafter"/>
</dbReference>
<proteinExistence type="inferred from homology"/>
<sequence>MIPTSLRPALFVLALLALGPVQFVYALTLPEALNRVEARSSVVSARTERRDAQANLERALRDPLAVRADTLQAEQRLSLAEASLERARYAALSELTNAYTGVLQVNEQAALAERGLALSERSLEIATIRLENGSATQLDLGDAQASLDEAQNTLRAAREARDLALNNLASILGEEVEAADLEGIPGTFFAELPPLEAALESAERHPDLLSVEQQAELAALSADVLDPLYAPQTQIDTAESQLASARSAFEETRRGFLLQVRNLYSQAENARETLRLEAASLANARARLQTQRQRLEGGLISQIEFEQAVVATAQARLEAEGARVGYLSALLELQAGSLVPLGGPFAASLGGER</sequence>
<comment type="subcellular location">
    <subcellularLocation>
        <location evidence="1">Cell outer membrane</location>
    </subcellularLocation>
</comment>
<dbReference type="GO" id="GO:0015288">
    <property type="term" value="F:porin activity"/>
    <property type="evidence" value="ECO:0007669"/>
    <property type="project" value="TreeGrafter"/>
</dbReference>
<dbReference type="Gene3D" id="1.20.1600.10">
    <property type="entry name" value="Outer membrane efflux proteins (OEP)"/>
    <property type="match status" value="2"/>
</dbReference>
<feature type="coiled-coil region" evidence="8">
    <location>
        <begin position="257"/>
        <end position="291"/>
    </location>
</feature>
<keyword evidence="8" id="KW-0175">Coiled coil</keyword>
<dbReference type="InterPro" id="IPR003423">
    <property type="entry name" value="OMP_efflux"/>
</dbReference>
<evidence type="ECO:0000256" key="4">
    <source>
        <dbReference type="ARBA" id="ARBA00022452"/>
    </source>
</evidence>
<keyword evidence="5" id="KW-0812">Transmembrane</keyword>
<dbReference type="AlphaFoldDB" id="A0A6J4VUL6"/>
<evidence type="ECO:0000256" key="5">
    <source>
        <dbReference type="ARBA" id="ARBA00022692"/>
    </source>
</evidence>
<keyword evidence="7" id="KW-0998">Cell outer membrane</keyword>
<dbReference type="PANTHER" id="PTHR30026:SF20">
    <property type="entry name" value="OUTER MEMBRANE PROTEIN TOLC"/>
    <property type="match status" value="1"/>
</dbReference>